<proteinExistence type="predicted"/>
<evidence type="ECO:0000313" key="4">
    <source>
        <dbReference type="Proteomes" id="UP000742024"/>
    </source>
</evidence>
<dbReference type="OrthoDB" id="15433at2759"/>
<keyword evidence="4" id="KW-1185">Reference proteome</keyword>
<dbReference type="Proteomes" id="UP000742024">
    <property type="component" value="Unassembled WGS sequence"/>
</dbReference>
<dbReference type="InterPro" id="IPR037143">
    <property type="entry name" value="4-PPantetheinyl_Trfase_dom_sf"/>
</dbReference>
<evidence type="ECO:0008006" key="6">
    <source>
        <dbReference type="Google" id="ProtNLM"/>
    </source>
</evidence>
<accession>A0A9P7SSY8</accession>
<dbReference type="EMBL" id="SRPS01000004">
    <property type="protein sequence ID" value="KAG5978077.1"/>
    <property type="molecule type" value="Genomic_DNA"/>
</dbReference>
<protein>
    <recommendedName>
        <fullName evidence="6">4'-phosphopantetheinyl transferase domain-containing protein</fullName>
    </recommendedName>
</protein>
<dbReference type="SUPFAM" id="SSF56214">
    <property type="entry name" value="4'-phosphopantetheinyl transferase"/>
    <property type="match status" value="1"/>
</dbReference>
<dbReference type="Gene3D" id="3.90.470.20">
    <property type="entry name" value="4'-phosphopantetheinyl transferase domain"/>
    <property type="match status" value="1"/>
</dbReference>
<dbReference type="GO" id="GO:0008897">
    <property type="term" value="F:holo-[acyl-carrier-protein] synthase activity"/>
    <property type="evidence" value="ECO:0007669"/>
    <property type="project" value="InterPro"/>
</dbReference>
<dbReference type="GO" id="GO:0000287">
    <property type="term" value="F:magnesium ion binding"/>
    <property type="evidence" value="ECO:0007669"/>
    <property type="project" value="InterPro"/>
</dbReference>
<gene>
    <name evidence="3" type="ORF">E4U56_005556</name>
    <name evidence="2" type="ORF">E4U57_003850</name>
</gene>
<name>A0A9P7SSY8_9HYPO</name>
<feature type="region of interest" description="Disordered" evidence="1">
    <location>
        <begin position="51"/>
        <end position="75"/>
    </location>
</feature>
<evidence type="ECO:0000313" key="3">
    <source>
        <dbReference type="EMBL" id="KAG5978077.1"/>
    </source>
</evidence>
<reference evidence="3 4" key="1">
    <citation type="journal article" date="2020" name="bioRxiv">
        <title>Whole genome comparisons of ergot fungi reveals the divergence and evolution of species within the genus Claviceps are the result of varying mechanisms driving genome evolution and host range expansion.</title>
        <authorList>
            <person name="Wyka S.A."/>
            <person name="Mondo S.J."/>
            <person name="Liu M."/>
            <person name="Dettman J."/>
            <person name="Nalam V."/>
            <person name="Broders K.D."/>
        </authorList>
    </citation>
    <scope>NUCLEOTIDE SEQUENCE</scope>
    <source>
        <strain evidence="3">CCC 1102</strain>
        <strain evidence="2 4">LM583</strain>
    </source>
</reference>
<dbReference type="Proteomes" id="UP000784919">
    <property type="component" value="Unassembled WGS sequence"/>
</dbReference>
<evidence type="ECO:0000256" key="1">
    <source>
        <dbReference type="SAM" id="MobiDB-lite"/>
    </source>
</evidence>
<evidence type="ECO:0000313" key="5">
    <source>
        <dbReference type="Proteomes" id="UP000784919"/>
    </source>
</evidence>
<sequence>MPPPLRPFPFPIHVGTDICQISRIYAILNSPRRRRFIHRVLAPEEVAQHGTRLGEDIRGEAAKSDRDGTGTGKEDVKGSALWKTAAFLAGRFAAKEAVIKAHPYRRLTLHDVVVERMPGRHEDLLGSGPPVARIKARNGDARGANGEGDVSALISISHDGDYATAFCVAHDPSRSMD</sequence>
<dbReference type="AlphaFoldDB" id="A0A9P7SSY8"/>
<evidence type="ECO:0000313" key="2">
    <source>
        <dbReference type="EMBL" id="KAG5965573.1"/>
    </source>
</evidence>
<organism evidence="3 5">
    <name type="scientific">Claviceps arundinis</name>
    <dbReference type="NCBI Taxonomy" id="1623583"/>
    <lineage>
        <taxon>Eukaryota</taxon>
        <taxon>Fungi</taxon>
        <taxon>Dikarya</taxon>
        <taxon>Ascomycota</taxon>
        <taxon>Pezizomycotina</taxon>
        <taxon>Sordariomycetes</taxon>
        <taxon>Hypocreomycetidae</taxon>
        <taxon>Hypocreales</taxon>
        <taxon>Clavicipitaceae</taxon>
        <taxon>Claviceps</taxon>
    </lineage>
</organism>
<feature type="compositionally biased region" description="Basic and acidic residues" evidence="1">
    <location>
        <begin position="52"/>
        <end position="75"/>
    </location>
</feature>
<dbReference type="EMBL" id="SRPR01000029">
    <property type="protein sequence ID" value="KAG5965573.1"/>
    <property type="molecule type" value="Genomic_DNA"/>
</dbReference>
<comment type="caution">
    <text evidence="3">The sequence shown here is derived from an EMBL/GenBank/DDBJ whole genome shotgun (WGS) entry which is preliminary data.</text>
</comment>